<dbReference type="GO" id="GO:0005886">
    <property type="term" value="C:plasma membrane"/>
    <property type="evidence" value="ECO:0007669"/>
    <property type="project" value="UniProtKB-SubCell"/>
</dbReference>
<evidence type="ECO:0000256" key="1">
    <source>
        <dbReference type="ARBA" id="ARBA00004651"/>
    </source>
</evidence>
<name>A0AAV9RZG9_9TELE</name>
<accession>A0AAV9RZG9</accession>
<dbReference type="PANTHER" id="PTHR24061:SF528">
    <property type="entry name" value="C-FAMILY ODORANT RECEPTOR OLFCD2-RELATED"/>
    <property type="match status" value="1"/>
</dbReference>
<evidence type="ECO:0000256" key="9">
    <source>
        <dbReference type="ARBA" id="ARBA00023180"/>
    </source>
</evidence>
<dbReference type="Pfam" id="PF01094">
    <property type="entry name" value="ANF_receptor"/>
    <property type="match status" value="1"/>
</dbReference>
<keyword evidence="3" id="KW-0812">Transmembrane</keyword>
<dbReference type="Proteomes" id="UP001311232">
    <property type="component" value="Unassembled WGS sequence"/>
</dbReference>
<evidence type="ECO:0000256" key="3">
    <source>
        <dbReference type="ARBA" id="ARBA00022692"/>
    </source>
</evidence>
<evidence type="ECO:0000256" key="6">
    <source>
        <dbReference type="ARBA" id="ARBA00023040"/>
    </source>
</evidence>
<comment type="subcellular location">
    <subcellularLocation>
        <location evidence="1">Cell membrane</location>
        <topology evidence="1">Multi-pass membrane protein</topology>
    </subcellularLocation>
</comment>
<dbReference type="PRINTS" id="PR00248">
    <property type="entry name" value="GPCRMGR"/>
</dbReference>
<dbReference type="Gene3D" id="3.40.50.2300">
    <property type="match status" value="1"/>
</dbReference>
<evidence type="ECO:0000256" key="7">
    <source>
        <dbReference type="ARBA" id="ARBA00023136"/>
    </source>
</evidence>
<keyword evidence="5" id="KW-1133">Transmembrane helix</keyword>
<evidence type="ECO:0000256" key="2">
    <source>
        <dbReference type="ARBA" id="ARBA00022475"/>
    </source>
</evidence>
<protein>
    <recommendedName>
        <fullName evidence="11">Receptor ligand binding region domain-containing protein</fullName>
    </recommendedName>
</protein>
<evidence type="ECO:0000256" key="10">
    <source>
        <dbReference type="ARBA" id="ARBA00023224"/>
    </source>
</evidence>
<comment type="caution">
    <text evidence="12">The sequence shown here is derived from an EMBL/GenBank/DDBJ whole genome shotgun (WGS) entry which is preliminary data.</text>
</comment>
<keyword evidence="8" id="KW-0675">Receptor</keyword>
<proteinExistence type="predicted"/>
<keyword evidence="2" id="KW-1003">Cell membrane</keyword>
<dbReference type="PANTHER" id="PTHR24061">
    <property type="entry name" value="CALCIUM-SENSING RECEPTOR-RELATED"/>
    <property type="match status" value="1"/>
</dbReference>
<organism evidence="12 13">
    <name type="scientific">Crenichthys baileyi</name>
    <name type="common">White River springfish</name>
    <dbReference type="NCBI Taxonomy" id="28760"/>
    <lineage>
        <taxon>Eukaryota</taxon>
        <taxon>Metazoa</taxon>
        <taxon>Chordata</taxon>
        <taxon>Craniata</taxon>
        <taxon>Vertebrata</taxon>
        <taxon>Euteleostomi</taxon>
        <taxon>Actinopterygii</taxon>
        <taxon>Neopterygii</taxon>
        <taxon>Teleostei</taxon>
        <taxon>Neoteleostei</taxon>
        <taxon>Acanthomorphata</taxon>
        <taxon>Ovalentaria</taxon>
        <taxon>Atherinomorphae</taxon>
        <taxon>Cyprinodontiformes</taxon>
        <taxon>Goodeidae</taxon>
        <taxon>Crenichthys</taxon>
    </lineage>
</organism>
<dbReference type="SUPFAM" id="SSF53822">
    <property type="entry name" value="Periplasmic binding protein-like I"/>
    <property type="match status" value="1"/>
</dbReference>
<dbReference type="AlphaFoldDB" id="A0AAV9RZG9"/>
<reference evidence="12 13" key="1">
    <citation type="submission" date="2021-06" db="EMBL/GenBank/DDBJ databases">
        <authorList>
            <person name="Palmer J.M."/>
        </authorList>
    </citation>
    <scope>NUCLEOTIDE SEQUENCE [LARGE SCALE GENOMIC DNA]</scope>
    <source>
        <strain evidence="12 13">MEX-2019</strain>
        <tissue evidence="12">Muscle</tissue>
    </source>
</reference>
<feature type="domain" description="Receptor ligand binding region" evidence="11">
    <location>
        <begin position="114"/>
        <end position="338"/>
    </location>
</feature>
<dbReference type="GO" id="GO:0004930">
    <property type="term" value="F:G protein-coupled receptor activity"/>
    <property type="evidence" value="ECO:0007669"/>
    <property type="project" value="UniProtKB-KW"/>
</dbReference>
<evidence type="ECO:0000313" key="13">
    <source>
        <dbReference type="Proteomes" id="UP001311232"/>
    </source>
</evidence>
<keyword evidence="6" id="KW-0297">G-protein coupled receptor</keyword>
<evidence type="ECO:0000313" key="12">
    <source>
        <dbReference type="EMBL" id="KAK5614405.1"/>
    </source>
</evidence>
<dbReference type="EMBL" id="JAHHUM010001162">
    <property type="protein sequence ID" value="KAK5614405.1"/>
    <property type="molecule type" value="Genomic_DNA"/>
</dbReference>
<keyword evidence="4" id="KW-0732">Signal</keyword>
<dbReference type="InterPro" id="IPR000068">
    <property type="entry name" value="GPCR_3_Ca_sens_rcpt-rel"/>
</dbReference>
<evidence type="ECO:0000259" key="11">
    <source>
        <dbReference type="Pfam" id="PF01094"/>
    </source>
</evidence>
<dbReference type="InterPro" id="IPR001828">
    <property type="entry name" value="ANF_lig-bd_rcpt"/>
</dbReference>
<evidence type="ECO:0000256" key="4">
    <source>
        <dbReference type="ARBA" id="ARBA00022729"/>
    </source>
</evidence>
<dbReference type="InterPro" id="IPR028082">
    <property type="entry name" value="Peripla_BP_I"/>
</dbReference>
<keyword evidence="9" id="KW-0325">Glycoprotein</keyword>
<evidence type="ECO:0000256" key="8">
    <source>
        <dbReference type="ARBA" id="ARBA00023170"/>
    </source>
</evidence>
<keyword evidence="10" id="KW-0807">Transducer</keyword>
<dbReference type="InterPro" id="IPR000337">
    <property type="entry name" value="GPCR_3"/>
</dbReference>
<sequence>MIFSYGDSVAGTSPSSILDSNPELRGLLRSYINQKKHSHPPLETYRMEILRLLIDLRLAGTARLPAFSMNGEYIIGGVFSIHYKELTKIHNYTDVPEPLTCTGSINSRELRFSRAVMFAIEEINNSTELLPGIKLGYEIYDSCASVPVAMHVAFQLSNGEDPVFQIGDNCSQSGVLMGVVGDSGSTQTISMSRIIGPFNIPLVSHFATCACLSDKQQYPTFFRTIPSDHYQADAMAKLVKHFGWTWIGAVHSNSDYGRNGMASFLKAASREGICVEYTESLHRTDPRSKIQRVTDVIRRSTAIAVVAFIADGDIKLLFEELDQHHPPPRQWIGSEGWVFTELKKVSFTQNDYHVSFDVNGDPVAAYEIVNWQKSESGIIELVTVGYYDASLPKGQEFHINRNITWVDGETQVMTTVQHSSAT</sequence>
<keyword evidence="13" id="KW-1185">Reference proteome</keyword>
<dbReference type="FunFam" id="3.40.50.2300:FF:000016">
    <property type="entry name" value="Taste 1 receptor member 2"/>
    <property type="match status" value="1"/>
</dbReference>
<evidence type="ECO:0000256" key="5">
    <source>
        <dbReference type="ARBA" id="ARBA00022989"/>
    </source>
</evidence>
<gene>
    <name evidence="12" type="ORF">CRENBAI_026023</name>
</gene>
<keyword evidence="7" id="KW-0472">Membrane</keyword>